<evidence type="ECO:0000313" key="2">
    <source>
        <dbReference type="Proteomes" id="UP000008315"/>
    </source>
</evidence>
<evidence type="ECO:0008006" key="3">
    <source>
        <dbReference type="Google" id="ProtNLM"/>
    </source>
</evidence>
<gene>
    <name evidence="1" type="ordered locus">MEALZ_3103</name>
</gene>
<dbReference type="Proteomes" id="UP000008315">
    <property type="component" value="Chromosome"/>
</dbReference>
<dbReference type="EMBL" id="FO082060">
    <property type="protein sequence ID" value="CCE24768.1"/>
    <property type="molecule type" value="Genomic_DNA"/>
</dbReference>
<dbReference type="KEGG" id="mah:MEALZ_3103"/>
<keyword evidence="2" id="KW-1185">Reference proteome</keyword>
<dbReference type="PATRIC" id="fig|271065.3.peg.3199"/>
<evidence type="ECO:0000313" key="1">
    <source>
        <dbReference type="EMBL" id="CCE24768.1"/>
    </source>
</evidence>
<protein>
    <recommendedName>
        <fullName evidence="3">Transposase</fullName>
    </recommendedName>
</protein>
<dbReference type="HOGENOM" id="CLU_118441_0_0_6"/>
<name>G4T326_META2</name>
<dbReference type="AlphaFoldDB" id="G4T326"/>
<sequence>MLYRNAWVTTHTIDDETVIDIAASGRCRWKIENENNNVLKNYGYYFDHNFGCGQQHLANLMATLVLLAYLLYTTLDWVDTYYRTVRGLLPSRRIFFEHLRALAVFSSRRHWGHLMRFMVKGLNGTIPGTG</sequence>
<organism evidence="1 2">
    <name type="scientific">Methylotuvimicrobium alcaliphilum (strain DSM 19304 / NCIMB 14124 / VKM B-2133 / 20Z)</name>
    <name type="common">Methylomicrobium alcaliphilum</name>
    <dbReference type="NCBI Taxonomy" id="1091494"/>
    <lineage>
        <taxon>Bacteria</taxon>
        <taxon>Pseudomonadati</taxon>
        <taxon>Pseudomonadota</taxon>
        <taxon>Gammaproteobacteria</taxon>
        <taxon>Methylococcales</taxon>
        <taxon>Methylococcaceae</taxon>
        <taxon>Methylotuvimicrobium</taxon>
    </lineage>
</organism>
<reference evidence="2" key="1">
    <citation type="journal article" date="2012" name="J. Bacteriol.">
        <title>Genome sequence of the haloalkaliphilic methanotrophic bacterium Methylomicrobium alcaliphilum 20Z.</title>
        <authorList>
            <person name="Vuilleumier S."/>
            <person name="Khmelenina V.N."/>
            <person name="Bringel F."/>
            <person name="Reshetnikov A.S."/>
            <person name="Lajus A."/>
            <person name="Mangenot S."/>
            <person name="Rouy Z."/>
            <person name="Op den Camp H.J."/>
            <person name="Jetten M.S."/>
            <person name="Dispirito A.A."/>
            <person name="Dunfield P."/>
            <person name="Klotz M.G."/>
            <person name="Semrau J.D."/>
            <person name="Stein L.Y."/>
            <person name="Barbe V."/>
            <person name="Medigue C."/>
            <person name="Trotsenko Y.A."/>
            <person name="Kalyuzhnaya M.G."/>
        </authorList>
    </citation>
    <scope>NUCLEOTIDE SEQUENCE [LARGE SCALE GENOMIC DNA]</scope>
    <source>
        <strain evidence="2">DSM 19304 / NCIMB 14124 / VKM B-2133 / 20Z</strain>
    </source>
</reference>
<accession>G4T326</accession>
<dbReference type="STRING" id="1091494.MEALZ_3103"/>
<proteinExistence type="predicted"/>